<dbReference type="GeneID" id="20641405"/>
<keyword evidence="3" id="KW-1185">Reference proteome</keyword>
<dbReference type="AlphaFoldDB" id="G4Z1A0"/>
<dbReference type="EMBL" id="JH159152">
    <property type="protein sequence ID" value="EGZ24719.1"/>
    <property type="molecule type" value="Genomic_DNA"/>
</dbReference>
<evidence type="ECO:0000256" key="1">
    <source>
        <dbReference type="SAM" id="MobiDB-lite"/>
    </source>
</evidence>
<feature type="region of interest" description="Disordered" evidence="1">
    <location>
        <begin position="19"/>
        <end position="39"/>
    </location>
</feature>
<evidence type="ECO:0000313" key="2">
    <source>
        <dbReference type="EMBL" id="EGZ24719.1"/>
    </source>
</evidence>
<dbReference type="InParanoid" id="G4Z1A0"/>
<feature type="compositionally biased region" description="Polar residues" evidence="1">
    <location>
        <begin position="24"/>
        <end position="33"/>
    </location>
</feature>
<accession>G4Z1A0</accession>
<evidence type="ECO:0000313" key="3">
    <source>
        <dbReference type="Proteomes" id="UP000002640"/>
    </source>
</evidence>
<dbReference type="KEGG" id="psoj:PHYSODRAFT_296701"/>
<dbReference type="RefSeq" id="XP_009520007.1">
    <property type="nucleotide sequence ID" value="XM_009521712.1"/>
</dbReference>
<proteinExistence type="predicted"/>
<name>G4Z1A0_PHYSP</name>
<evidence type="ECO:0008006" key="4">
    <source>
        <dbReference type="Google" id="ProtNLM"/>
    </source>
</evidence>
<reference evidence="2 3" key="1">
    <citation type="journal article" date="2006" name="Science">
        <title>Phytophthora genome sequences uncover evolutionary origins and mechanisms of pathogenesis.</title>
        <authorList>
            <person name="Tyler B.M."/>
            <person name="Tripathy S."/>
            <person name="Zhang X."/>
            <person name="Dehal P."/>
            <person name="Jiang R.H."/>
            <person name="Aerts A."/>
            <person name="Arredondo F.D."/>
            <person name="Baxter L."/>
            <person name="Bensasson D."/>
            <person name="Beynon J.L."/>
            <person name="Chapman J."/>
            <person name="Damasceno C.M."/>
            <person name="Dorrance A.E."/>
            <person name="Dou D."/>
            <person name="Dickerman A.W."/>
            <person name="Dubchak I.L."/>
            <person name="Garbelotto M."/>
            <person name="Gijzen M."/>
            <person name="Gordon S.G."/>
            <person name="Govers F."/>
            <person name="Grunwald N.J."/>
            <person name="Huang W."/>
            <person name="Ivors K.L."/>
            <person name="Jones R.W."/>
            <person name="Kamoun S."/>
            <person name="Krampis K."/>
            <person name="Lamour K.H."/>
            <person name="Lee M.K."/>
            <person name="McDonald W.H."/>
            <person name="Medina M."/>
            <person name="Meijer H.J."/>
            <person name="Nordberg E.K."/>
            <person name="Maclean D.J."/>
            <person name="Ospina-Giraldo M.D."/>
            <person name="Morris P.F."/>
            <person name="Phuntumart V."/>
            <person name="Putnam N.H."/>
            <person name="Rash S."/>
            <person name="Rose J.K."/>
            <person name="Sakihama Y."/>
            <person name="Salamov A.A."/>
            <person name="Savidor A."/>
            <person name="Scheuring C.F."/>
            <person name="Smith B.M."/>
            <person name="Sobral B.W."/>
            <person name="Terry A."/>
            <person name="Torto-Alalibo T.A."/>
            <person name="Win J."/>
            <person name="Xu Z."/>
            <person name="Zhang H."/>
            <person name="Grigoriev I.V."/>
            <person name="Rokhsar D.S."/>
            <person name="Boore J.L."/>
        </authorList>
    </citation>
    <scope>NUCLEOTIDE SEQUENCE [LARGE SCALE GENOMIC DNA]</scope>
    <source>
        <strain evidence="2 3">P6497</strain>
    </source>
</reference>
<protein>
    <recommendedName>
        <fullName evidence="4">RxLR effector protein</fullName>
    </recommendedName>
</protein>
<sequence length="191" mass="20933">MPFCFLLPGLSSTEELAQAPNLASDDTNSNEENPSALAEERSRFPVFNKLASVFRKNPTVATILENKPLAATLSRNPTLAKSLSENPQRRASSWQDPKVRSIVSRNADGFDKKAIDRVGKLGNAYACGNQMLDPNVMEYIHKFVTVQRLMLYFSGFQCYLNCSDLTTSDSLAVVASNRASLISGTTVPEPP</sequence>
<gene>
    <name evidence="2" type="ORF">PHYSODRAFT_296701</name>
</gene>
<dbReference type="Proteomes" id="UP000002640">
    <property type="component" value="Unassembled WGS sequence"/>
</dbReference>
<organism evidence="2 3">
    <name type="scientific">Phytophthora sojae (strain P6497)</name>
    <name type="common">Soybean stem and root rot agent</name>
    <name type="synonym">Phytophthora megasperma f. sp. glycines</name>
    <dbReference type="NCBI Taxonomy" id="1094619"/>
    <lineage>
        <taxon>Eukaryota</taxon>
        <taxon>Sar</taxon>
        <taxon>Stramenopiles</taxon>
        <taxon>Oomycota</taxon>
        <taxon>Peronosporomycetes</taxon>
        <taxon>Peronosporales</taxon>
        <taxon>Peronosporaceae</taxon>
        <taxon>Phytophthora</taxon>
    </lineage>
</organism>